<feature type="domain" description="Methylguanine DNA methyltransferase ribonuclease-like" evidence="11">
    <location>
        <begin position="4"/>
        <end position="73"/>
    </location>
</feature>
<dbReference type="InterPro" id="IPR036217">
    <property type="entry name" value="MethylDNA_cys_MeTrfase_DNAb"/>
</dbReference>
<dbReference type="InterPro" id="IPR036631">
    <property type="entry name" value="MGMT_N_sf"/>
</dbReference>
<dbReference type="NCBIfam" id="TIGR00589">
    <property type="entry name" value="ogt"/>
    <property type="match status" value="1"/>
</dbReference>
<comment type="similarity">
    <text evidence="2 9">Belongs to the MGMT family.</text>
</comment>
<dbReference type="GO" id="GO:0032259">
    <property type="term" value="P:methylation"/>
    <property type="evidence" value="ECO:0007669"/>
    <property type="project" value="UniProtKB-KW"/>
</dbReference>
<comment type="function">
    <text evidence="9">Involved in the cellular defense against the biological effects of O6-methylguanine (O6-MeG) and O4-methylthymine (O4-MeT) in DNA. Repairs the methylated nucleobase in DNA by stoichiometrically transferring the methyl group to a cysteine residue in the enzyme. This is a suicide reaction: the enzyme is irreversibly inactivated.</text>
</comment>
<name>A0A267A223_PSEFR</name>
<comment type="subcellular location">
    <subcellularLocation>
        <location evidence="9">Cytoplasm</location>
    </subcellularLocation>
</comment>
<evidence type="ECO:0000256" key="3">
    <source>
        <dbReference type="ARBA" id="ARBA00022490"/>
    </source>
</evidence>
<dbReference type="FunFam" id="1.10.10.10:FF:000214">
    <property type="entry name" value="Methylated-DNA--protein-cysteine methyltransferase"/>
    <property type="match status" value="1"/>
</dbReference>
<keyword evidence="4 9" id="KW-0489">Methyltransferase</keyword>
<gene>
    <name evidence="12" type="ORF">CJU81_20990</name>
</gene>
<dbReference type="OrthoDB" id="9802228at2"/>
<dbReference type="SUPFAM" id="SSF46767">
    <property type="entry name" value="Methylated DNA-protein cysteine methyltransferase, C-terminal domain"/>
    <property type="match status" value="1"/>
</dbReference>
<sequence>MTQIYYEQMPSPIGPLFLVADDEGLREVRFELDRRPHAPQDGWVHSPQKLAEVRRQLEEYFAGERQTFDLFLKPLGTDFQQSVWQALTTIPYAVTTSYGQISQQIHRPKASRAVGAANGRNPIPIIIPCHRVIGSNGTLTGFAGGLAAKQWLLGMEAATSFKLQAATVR</sequence>
<dbReference type="PANTHER" id="PTHR10815">
    <property type="entry name" value="METHYLATED-DNA--PROTEIN-CYSTEINE METHYLTRANSFERASE"/>
    <property type="match status" value="1"/>
</dbReference>
<comment type="miscellaneous">
    <text evidence="9">This enzyme catalyzes only one turnover and therefore is not strictly catalytic. According to one definition, an enzyme is a biocatalyst that acts repeatedly and over many reaction cycles.</text>
</comment>
<dbReference type="Proteomes" id="UP000215861">
    <property type="component" value="Unassembled WGS sequence"/>
</dbReference>
<feature type="active site" description="Nucleophile; methyl group acceptor" evidence="9">
    <location>
        <position position="129"/>
    </location>
</feature>
<dbReference type="Pfam" id="PF02870">
    <property type="entry name" value="Methyltransf_1N"/>
    <property type="match status" value="1"/>
</dbReference>
<accession>A0A267A223</accession>
<dbReference type="Pfam" id="PF01035">
    <property type="entry name" value="DNA_binding_1"/>
    <property type="match status" value="1"/>
</dbReference>
<dbReference type="InterPro" id="IPR001497">
    <property type="entry name" value="MethylDNA_cys_MeTrfase_AS"/>
</dbReference>
<dbReference type="SUPFAM" id="SSF53155">
    <property type="entry name" value="Methylated DNA-protein cysteine methyltransferase domain"/>
    <property type="match status" value="1"/>
</dbReference>
<organism evidence="12 13">
    <name type="scientific">Pseudomonas fragi</name>
    <dbReference type="NCBI Taxonomy" id="296"/>
    <lineage>
        <taxon>Bacteria</taxon>
        <taxon>Pseudomonadati</taxon>
        <taxon>Pseudomonadota</taxon>
        <taxon>Gammaproteobacteria</taxon>
        <taxon>Pseudomonadales</taxon>
        <taxon>Pseudomonadaceae</taxon>
        <taxon>Pseudomonas</taxon>
    </lineage>
</organism>
<evidence type="ECO:0000256" key="1">
    <source>
        <dbReference type="ARBA" id="ARBA00001286"/>
    </source>
</evidence>
<keyword evidence="3 9" id="KW-0963">Cytoplasm</keyword>
<keyword evidence="7 9" id="KW-0234">DNA repair</keyword>
<evidence type="ECO:0000256" key="7">
    <source>
        <dbReference type="ARBA" id="ARBA00023204"/>
    </source>
</evidence>
<protein>
    <recommendedName>
        <fullName evidence="9">Methylated-DNA--protein-cysteine methyltransferase</fullName>
        <ecNumber evidence="9">2.1.1.63</ecNumber>
    </recommendedName>
    <alternativeName>
        <fullName evidence="9">6-O-methylguanine-DNA methyltransferase</fullName>
        <shortName evidence="9">MGMT</shortName>
    </alternativeName>
    <alternativeName>
        <fullName evidence="9">O-6-methylguanine-DNA-alkyltransferase</fullName>
    </alternativeName>
</protein>
<reference evidence="12 13" key="1">
    <citation type="submission" date="2017-08" db="EMBL/GenBank/DDBJ databases">
        <title>Genomic and metabolic characterisation of spoilage-associated Pseudomonas species.</title>
        <authorList>
            <person name="Stanborough T."/>
            <person name="Fegan N."/>
            <person name="Powell S.M."/>
            <person name="Singh T."/>
            <person name="Tamplin M.L."/>
            <person name="Chandry P.S."/>
        </authorList>
    </citation>
    <scope>NUCLEOTIDE SEQUENCE [LARGE SCALE GENOMIC DNA]</scope>
    <source>
        <strain evidence="12 13">F1801</strain>
    </source>
</reference>
<evidence type="ECO:0000313" key="13">
    <source>
        <dbReference type="Proteomes" id="UP000215861"/>
    </source>
</evidence>
<dbReference type="InterPro" id="IPR036388">
    <property type="entry name" value="WH-like_DNA-bd_sf"/>
</dbReference>
<evidence type="ECO:0000256" key="2">
    <source>
        <dbReference type="ARBA" id="ARBA00008711"/>
    </source>
</evidence>
<dbReference type="InterPro" id="IPR023546">
    <property type="entry name" value="MGMT"/>
</dbReference>
<keyword evidence="5 9" id="KW-0808">Transferase</keyword>
<dbReference type="EC" id="2.1.1.63" evidence="9"/>
<dbReference type="PROSITE" id="PS00374">
    <property type="entry name" value="MGMT"/>
    <property type="match status" value="1"/>
</dbReference>
<dbReference type="HAMAP" id="MF_00772">
    <property type="entry name" value="OGT"/>
    <property type="match status" value="1"/>
</dbReference>
<dbReference type="GO" id="GO:0005737">
    <property type="term" value="C:cytoplasm"/>
    <property type="evidence" value="ECO:0007669"/>
    <property type="project" value="UniProtKB-SubCell"/>
</dbReference>
<evidence type="ECO:0000256" key="4">
    <source>
        <dbReference type="ARBA" id="ARBA00022603"/>
    </source>
</evidence>
<dbReference type="AlphaFoldDB" id="A0A267A223"/>
<keyword evidence="6 9" id="KW-0227">DNA damage</keyword>
<feature type="domain" description="Methylated-DNA-[protein]-cysteine S-methyltransferase DNA binding" evidence="10">
    <location>
        <begin position="78"/>
        <end position="157"/>
    </location>
</feature>
<dbReference type="Gene3D" id="3.30.160.70">
    <property type="entry name" value="Methylated DNA-protein cysteine methyltransferase domain"/>
    <property type="match status" value="1"/>
</dbReference>
<comment type="catalytic activity">
    <reaction evidence="8 9">
        <text>a 6-O-methyl-2'-deoxyguanosine in DNA + L-cysteinyl-[protein] = S-methyl-L-cysteinyl-[protein] + a 2'-deoxyguanosine in DNA</text>
        <dbReference type="Rhea" id="RHEA:24000"/>
        <dbReference type="Rhea" id="RHEA-COMP:10131"/>
        <dbReference type="Rhea" id="RHEA-COMP:10132"/>
        <dbReference type="Rhea" id="RHEA-COMP:11367"/>
        <dbReference type="Rhea" id="RHEA-COMP:11368"/>
        <dbReference type="ChEBI" id="CHEBI:29950"/>
        <dbReference type="ChEBI" id="CHEBI:82612"/>
        <dbReference type="ChEBI" id="CHEBI:85445"/>
        <dbReference type="ChEBI" id="CHEBI:85448"/>
        <dbReference type="EC" id="2.1.1.63"/>
    </reaction>
</comment>
<evidence type="ECO:0000256" key="6">
    <source>
        <dbReference type="ARBA" id="ARBA00022763"/>
    </source>
</evidence>
<dbReference type="PANTHER" id="PTHR10815:SF5">
    <property type="entry name" value="METHYLATED-DNA--PROTEIN-CYSTEINE METHYLTRANSFERASE"/>
    <property type="match status" value="1"/>
</dbReference>
<dbReference type="CDD" id="cd06445">
    <property type="entry name" value="ATase"/>
    <property type="match status" value="1"/>
</dbReference>
<dbReference type="GO" id="GO:0006307">
    <property type="term" value="P:DNA alkylation repair"/>
    <property type="evidence" value="ECO:0007669"/>
    <property type="project" value="UniProtKB-UniRule"/>
</dbReference>
<evidence type="ECO:0000256" key="9">
    <source>
        <dbReference type="HAMAP-Rule" id="MF_00772"/>
    </source>
</evidence>
<dbReference type="InterPro" id="IPR008332">
    <property type="entry name" value="MethylG_MeTrfase_N"/>
</dbReference>
<dbReference type="GO" id="GO:0003908">
    <property type="term" value="F:methylated-DNA-[protein]-cysteine S-methyltransferase activity"/>
    <property type="evidence" value="ECO:0007669"/>
    <property type="project" value="UniProtKB-UniRule"/>
</dbReference>
<evidence type="ECO:0000256" key="5">
    <source>
        <dbReference type="ARBA" id="ARBA00022679"/>
    </source>
</evidence>
<dbReference type="Gene3D" id="1.10.10.10">
    <property type="entry name" value="Winged helix-like DNA-binding domain superfamily/Winged helix DNA-binding domain"/>
    <property type="match status" value="1"/>
</dbReference>
<evidence type="ECO:0000259" key="10">
    <source>
        <dbReference type="Pfam" id="PF01035"/>
    </source>
</evidence>
<dbReference type="EMBL" id="NQKQ01000031">
    <property type="protein sequence ID" value="PAA06638.1"/>
    <property type="molecule type" value="Genomic_DNA"/>
</dbReference>
<evidence type="ECO:0000256" key="8">
    <source>
        <dbReference type="ARBA" id="ARBA00049348"/>
    </source>
</evidence>
<comment type="catalytic activity">
    <reaction evidence="1 9">
        <text>a 4-O-methyl-thymidine in DNA + L-cysteinyl-[protein] = a thymidine in DNA + S-methyl-L-cysteinyl-[protein]</text>
        <dbReference type="Rhea" id="RHEA:53428"/>
        <dbReference type="Rhea" id="RHEA-COMP:10131"/>
        <dbReference type="Rhea" id="RHEA-COMP:10132"/>
        <dbReference type="Rhea" id="RHEA-COMP:13555"/>
        <dbReference type="Rhea" id="RHEA-COMP:13556"/>
        <dbReference type="ChEBI" id="CHEBI:29950"/>
        <dbReference type="ChEBI" id="CHEBI:82612"/>
        <dbReference type="ChEBI" id="CHEBI:137386"/>
        <dbReference type="ChEBI" id="CHEBI:137387"/>
        <dbReference type="EC" id="2.1.1.63"/>
    </reaction>
</comment>
<evidence type="ECO:0000313" key="12">
    <source>
        <dbReference type="EMBL" id="PAA06638.1"/>
    </source>
</evidence>
<comment type="caution">
    <text evidence="12">The sequence shown here is derived from an EMBL/GenBank/DDBJ whole genome shotgun (WGS) entry which is preliminary data.</text>
</comment>
<dbReference type="RefSeq" id="WP_095038112.1">
    <property type="nucleotide sequence ID" value="NZ_NQKQ01000031.1"/>
</dbReference>
<dbReference type="InterPro" id="IPR014048">
    <property type="entry name" value="MethylDNA_cys_MeTrfase_DNA-bd"/>
</dbReference>
<evidence type="ECO:0000259" key="11">
    <source>
        <dbReference type="Pfam" id="PF02870"/>
    </source>
</evidence>
<proteinExistence type="inferred from homology"/>